<evidence type="ECO:0000313" key="8">
    <source>
        <dbReference type="EMBL" id="ATQ69908.1"/>
    </source>
</evidence>
<dbReference type="GO" id="GO:0001716">
    <property type="term" value="F:L-amino-acid oxidase activity"/>
    <property type="evidence" value="ECO:0007669"/>
    <property type="project" value="TreeGrafter"/>
</dbReference>
<sequence>MRAEISDVNARSAQIDDPARIVTLIEVGMREDRKESLRRPTRRDVVMNFGRLGGFGLAVEAMNALSLVASAQGRPTLDLPGDLGRGRSVVVIGAGLAGLCSGLLLARAGFEVTILEAATRCGGRSLTLRDGYEFAERDGPTQRAELLGQDAYFNAGPGRIPRHHHTVLEWCRRLGVALEPYIFLCESNLYQSDGFNGGAPAPLGQMRYSLYGELAELLDKASRRRALDQELTGVDREALRHLLQAYGDLRREGEALVFAGSRRLGYRATPGGGDETGVELPPIPLERILGSDAVDRGLFTSMAVSWQNALLQPVGGMDMIWRALLRQEVPGGRQLRDLVRLGTPVQLLTQDESGCALDCGAAGRIRADFCVATLAPPLFAALAENLPAKLKEDCLALRFVAATKVGLETRRRFWETEDGIYGGISFVDADVSQIWYPSSGFGGASGVLTAAYARGAAAGRLAALPLAERLEAARAGGEKLHPGRFRANIRAGSEVSVAWSRMPFAAGGWSREDETAETGLRGMMEHIPWKRVFVAGDAFSHLPGWQEGALCSAELAARQIAARVAEMGRVGTLKRLPIERNRSIDENSLTNRE</sequence>
<dbReference type="SUPFAM" id="SSF54373">
    <property type="entry name" value="FAD-linked reductases, C-terminal domain"/>
    <property type="match status" value="1"/>
</dbReference>
<organism evidence="8 9">
    <name type="scientific">Methylosinus trichosporium (strain ATCC 35070 / NCIMB 11131 / UNIQEM 75 / OB3b)</name>
    <dbReference type="NCBI Taxonomy" id="595536"/>
    <lineage>
        <taxon>Bacteria</taxon>
        <taxon>Pseudomonadati</taxon>
        <taxon>Pseudomonadota</taxon>
        <taxon>Alphaproteobacteria</taxon>
        <taxon>Hyphomicrobiales</taxon>
        <taxon>Methylocystaceae</taxon>
        <taxon>Methylosinus</taxon>
    </lineage>
</organism>
<evidence type="ECO:0000256" key="6">
    <source>
        <dbReference type="ARBA" id="ARBA00047321"/>
    </source>
</evidence>
<dbReference type="Gene3D" id="3.50.50.60">
    <property type="entry name" value="FAD/NAD(P)-binding domain"/>
    <property type="match status" value="1"/>
</dbReference>
<accession>A0A2D2D4H5</accession>
<dbReference type="Gene3D" id="3.90.660.10">
    <property type="match status" value="1"/>
</dbReference>
<name>A0A2D2D4H5_METT3</name>
<evidence type="ECO:0000256" key="2">
    <source>
        <dbReference type="ARBA" id="ARBA00005833"/>
    </source>
</evidence>
<dbReference type="SUPFAM" id="SSF51905">
    <property type="entry name" value="FAD/NAD(P)-binding domain"/>
    <property type="match status" value="1"/>
</dbReference>
<dbReference type="GO" id="GO:0050361">
    <property type="term" value="F:tryptophan 2-monooxygenase activity"/>
    <property type="evidence" value="ECO:0007669"/>
    <property type="project" value="UniProtKB-EC"/>
</dbReference>
<dbReference type="InterPro" id="IPR050281">
    <property type="entry name" value="Flavin_monoamine_oxidase"/>
</dbReference>
<proteinExistence type="inferred from homology"/>
<dbReference type="InterPro" id="IPR002937">
    <property type="entry name" value="Amino_oxidase"/>
</dbReference>
<evidence type="ECO:0000256" key="3">
    <source>
        <dbReference type="ARBA" id="ARBA00012535"/>
    </source>
</evidence>
<dbReference type="GO" id="GO:0009063">
    <property type="term" value="P:amino acid catabolic process"/>
    <property type="evidence" value="ECO:0007669"/>
    <property type="project" value="TreeGrafter"/>
</dbReference>
<dbReference type="KEGG" id="mtw:CQW49_19980"/>
<dbReference type="AlphaFoldDB" id="A0A2D2D4H5"/>
<evidence type="ECO:0000256" key="4">
    <source>
        <dbReference type="ARBA" id="ARBA00017871"/>
    </source>
</evidence>
<keyword evidence="9" id="KW-1185">Reference proteome</keyword>
<evidence type="ECO:0000256" key="5">
    <source>
        <dbReference type="ARBA" id="ARBA00023070"/>
    </source>
</evidence>
<dbReference type="PANTHER" id="PTHR10742:SF342">
    <property type="entry name" value="AMINE OXIDASE"/>
    <property type="match status" value="1"/>
</dbReference>
<comment type="similarity">
    <text evidence="2">Belongs to the tryptophan 2-monooxygenase family.</text>
</comment>
<dbReference type="GO" id="GO:0009851">
    <property type="term" value="P:auxin biosynthetic process"/>
    <property type="evidence" value="ECO:0007669"/>
    <property type="project" value="UniProtKB-KW"/>
</dbReference>
<evidence type="ECO:0000313" key="9">
    <source>
        <dbReference type="Proteomes" id="UP000230709"/>
    </source>
</evidence>
<dbReference type="Proteomes" id="UP000230709">
    <property type="component" value="Chromosome"/>
</dbReference>
<gene>
    <name evidence="8" type="ORF">CQW49_19980</name>
</gene>
<comment type="catalytic activity">
    <reaction evidence="6">
        <text>L-tryptophan + O2 = indole-3-acetamide + CO2 + H2O</text>
        <dbReference type="Rhea" id="RHEA:16165"/>
        <dbReference type="ChEBI" id="CHEBI:15377"/>
        <dbReference type="ChEBI" id="CHEBI:15379"/>
        <dbReference type="ChEBI" id="CHEBI:16031"/>
        <dbReference type="ChEBI" id="CHEBI:16526"/>
        <dbReference type="ChEBI" id="CHEBI:57912"/>
        <dbReference type="EC" id="1.13.12.3"/>
    </reaction>
</comment>
<dbReference type="EMBL" id="CP023737">
    <property type="protein sequence ID" value="ATQ69908.1"/>
    <property type="molecule type" value="Genomic_DNA"/>
</dbReference>
<dbReference type="Gene3D" id="1.20.1440.240">
    <property type="match status" value="1"/>
</dbReference>
<evidence type="ECO:0000256" key="1">
    <source>
        <dbReference type="ARBA" id="ARBA00004814"/>
    </source>
</evidence>
<dbReference type="PANTHER" id="PTHR10742">
    <property type="entry name" value="FLAVIN MONOAMINE OXIDASE"/>
    <property type="match status" value="1"/>
</dbReference>
<dbReference type="STRING" id="595536.GCA_000178815_01197"/>
<dbReference type="InterPro" id="IPR036188">
    <property type="entry name" value="FAD/NAD-bd_sf"/>
</dbReference>
<feature type="domain" description="Amine oxidase" evidence="7">
    <location>
        <begin position="96"/>
        <end position="560"/>
    </location>
</feature>
<dbReference type="Pfam" id="PF01593">
    <property type="entry name" value="Amino_oxidase"/>
    <property type="match status" value="1"/>
</dbReference>
<comment type="pathway">
    <text evidence="1">Plant hormone metabolism; auxin biosynthesis.</text>
</comment>
<evidence type="ECO:0000259" key="7">
    <source>
        <dbReference type="Pfam" id="PF01593"/>
    </source>
</evidence>
<dbReference type="PRINTS" id="PR00420">
    <property type="entry name" value="RNGMNOXGNASE"/>
</dbReference>
<protein>
    <recommendedName>
        <fullName evidence="4">Tryptophan 2-monooxygenase</fullName>
        <ecNumber evidence="3">1.13.12.3</ecNumber>
    </recommendedName>
</protein>
<dbReference type="EC" id="1.13.12.3" evidence="3"/>
<keyword evidence="5" id="KW-0073">Auxin biosynthesis</keyword>
<dbReference type="RefSeq" id="WP_024749455.1">
    <property type="nucleotide sequence ID" value="NZ_ADVE02000001.1"/>
</dbReference>
<reference evidence="9" key="1">
    <citation type="submission" date="2017-10" db="EMBL/GenBank/DDBJ databases">
        <title>Completed PacBio SMRT sequence of Methylosinus trichosporium OB3b reveals presence of a third large plasmid.</title>
        <authorList>
            <person name="Charles T.C."/>
            <person name="Lynch M.D.J."/>
            <person name="Heil J.R."/>
            <person name="Cheng J."/>
        </authorList>
    </citation>
    <scope>NUCLEOTIDE SEQUENCE [LARGE SCALE GENOMIC DNA]</scope>
    <source>
        <strain evidence="9">OB3b</strain>
    </source>
</reference>